<feature type="transmembrane region" description="Helical" evidence="6">
    <location>
        <begin position="224"/>
        <end position="245"/>
    </location>
</feature>
<keyword evidence="9" id="KW-1185">Reference proteome</keyword>
<reference evidence="8 9" key="1">
    <citation type="journal article" date="2009" name="Nature">
        <title>The Sorghum bicolor genome and the diversification of grasses.</title>
        <authorList>
            <person name="Paterson A.H."/>
            <person name="Bowers J.E."/>
            <person name="Bruggmann R."/>
            <person name="Dubchak I."/>
            <person name="Grimwood J."/>
            <person name="Gundlach H."/>
            <person name="Haberer G."/>
            <person name="Hellsten U."/>
            <person name="Mitros T."/>
            <person name="Poliakov A."/>
            <person name="Schmutz J."/>
            <person name="Spannagl M."/>
            <person name="Tang H."/>
            <person name="Wang X."/>
            <person name="Wicker T."/>
            <person name="Bharti A.K."/>
            <person name="Chapman J."/>
            <person name="Feltus F.A."/>
            <person name="Gowik U."/>
            <person name="Grigoriev I.V."/>
            <person name="Lyons E."/>
            <person name="Maher C.A."/>
            <person name="Martis M."/>
            <person name="Narechania A."/>
            <person name="Otillar R.P."/>
            <person name="Penning B.W."/>
            <person name="Salamov A.A."/>
            <person name="Wang Y."/>
            <person name="Zhang L."/>
            <person name="Carpita N.C."/>
            <person name="Freeling M."/>
            <person name="Gingle A.R."/>
            <person name="Hash C.T."/>
            <person name="Keller B."/>
            <person name="Klein P."/>
            <person name="Kresovich S."/>
            <person name="McCann M.C."/>
            <person name="Ming R."/>
            <person name="Peterson D.G."/>
            <person name="Mehboob-ur-Rahman"/>
            <person name="Ware D."/>
            <person name="Westhoff P."/>
            <person name="Mayer K.F."/>
            <person name="Messing J."/>
            <person name="Rokhsar D.S."/>
        </authorList>
    </citation>
    <scope>NUCLEOTIDE SEQUENCE [LARGE SCALE GENOMIC DNA]</scope>
    <source>
        <strain evidence="9">cv. BTx623</strain>
    </source>
</reference>
<dbReference type="GO" id="GO:0016020">
    <property type="term" value="C:membrane"/>
    <property type="evidence" value="ECO:0007669"/>
    <property type="project" value="UniProtKB-SubCell"/>
</dbReference>
<sequence length="500" mass="55556">MAGGSSEGEAAAVPLLEEEDQEQPTAVYFDGCPGCIIDREKAENTGIPYWRFFHIWIINLVVCLPISSIFPFIYFMIRDLHVAKRVEDIGFYAGFIGASLMLGRALTSTIWGMVADRIGRKPVIVFGIFTTLVFNTLFGLSVHYWMAVATRFLLGSLNGLLGTLRAYAVEVSRPEHHAIGLSLISTSWAIGLILGPSIGGYLAQPTEKYPKLFPANSLFGRFPYFLPCLCITVFCLGILFSCVWLQETLHTHKLEKEEDQATKTINGHLAGDEENVEQHITLTMNKNLFQNWPLISSIVLFCIAAFDDMTYMELFPLWAESDRSYGGLSLLSEDVGQVFAITGGCILLYQTFIFPHIVKILGPVSTSRVVAFSSMVLLFTYPSMTHLSGFWLPIVLNVASALKANFVVTLITCSLILQNNSVTQDQRATANGLATTLMSFSKALAPIGGGIVFSWVQKRQHAFFFPGDQMLFFLMDLIMFMALIWTFKPFLSLPEQLSSS</sequence>
<dbReference type="Pfam" id="PF07690">
    <property type="entry name" value="MFS_1"/>
    <property type="match status" value="1"/>
</dbReference>
<feature type="transmembrane region" description="Helical" evidence="6">
    <location>
        <begin position="181"/>
        <end position="204"/>
    </location>
</feature>
<comment type="subcellular location">
    <subcellularLocation>
        <location evidence="1">Membrane</location>
        <topology evidence="1">Multi-pass membrane protein</topology>
    </subcellularLocation>
</comment>
<dbReference type="InterPro" id="IPR011701">
    <property type="entry name" value="MFS"/>
</dbReference>
<dbReference type="InterPro" id="IPR036259">
    <property type="entry name" value="MFS_trans_sf"/>
</dbReference>
<dbReference type="OMA" id="ISHGFAM"/>
<feature type="transmembrane region" description="Helical" evidence="6">
    <location>
        <begin position="152"/>
        <end position="169"/>
    </location>
</feature>
<feature type="transmembrane region" description="Helical" evidence="6">
    <location>
        <begin position="469"/>
        <end position="487"/>
    </location>
</feature>
<dbReference type="AlphaFoldDB" id="A0A1B6PRB5"/>
<dbReference type="OrthoDB" id="10262656at2759"/>
<protein>
    <recommendedName>
        <fullName evidence="7">Major facilitator superfamily (MFS) profile domain-containing protein</fullName>
    </recommendedName>
</protein>
<evidence type="ECO:0000256" key="1">
    <source>
        <dbReference type="ARBA" id="ARBA00004141"/>
    </source>
</evidence>
<evidence type="ECO:0000313" key="9">
    <source>
        <dbReference type="Proteomes" id="UP000000768"/>
    </source>
</evidence>
<feature type="transmembrane region" description="Helical" evidence="6">
    <location>
        <begin position="335"/>
        <end position="354"/>
    </location>
</feature>
<feature type="transmembrane region" description="Helical" evidence="6">
    <location>
        <begin position="56"/>
        <end position="77"/>
    </location>
</feature>
<dbReference type="SUPFAM" id="SSF103473">
    <property type="entry name" value="MFS general substrate transporter"/>
    <property type="match status" value="1"/>
</dbReference>
<dbReference type="CDD" id="cd17330">
    <property type="entry name" value="MFS_SLC46_TetA_like"/>
    <property type="match status" value="1"/>
</dbReference>
<keyword evidence="4 6" id="KW-1133">Transmembrane helix</keyword>
<dbReference type="eggNOG" id="KOG2615">
    <property type="taxonomic scope" value="Eukaryota"/>
</dbReference>
<dbReference type="Gramene" id="KXG28211">
    <property type="protein sequence ID" value="KXG28211"/>
    <property type="gene ID" value="SORBI_3005G097900"/>
</dbReference>
<reference evidence="9" key="2">
    <citation type="journal article" date="2018" name="Plant J.">
        <title>The Sorghum bicolor reference genome: improved assembly, gene annotations, a transcriptome atlas, and signatures of genome organization.</title>
        <authorList>
            <person name="McCormick R.F."/>
            <person name="Truong S.K."/>
            <person name="Sreedasyam A."/>
            <person name="Jenkins J."/>
            <person name="Shu S."/>
            <person name="Sims D."/>
            <person name="Kennedy M."/>
            <person name="Amirebrahimi M."/>
            <person name="Weers B.D."/>
            <person name="McKinley B."/>
            <person name="Mattison A."/>
            <person name="Morishige D.T."/>
            <person name="Grimwood J."/>
            <person name="Schmutz J."/>
            <person name="Mullet J.E."/>
        </authorList>
    </citation>
    <scope>NUCLEOTIDE SEQUENCE [LARGE SCALE GENOMIC DNA]</scope>
    <source>
        <strain evidence="9">cv. BTx623</strain>
    </source>
</reference>
<gene>
    <name evidence="8" type="ORF">SORBI_3005G097900</name>
</gene>
<evidence type="ECO:0000256" key="3">
    <source>
        <dbReference type="ARBA" id="ARBA00022692"/>
    </source>
</evidence>
<dbReference type="EMBL" id="CM000764">
    <property type="protein sequence ID" value="KXG28211.1"/>
    <property type="molecule type" value="Genomic_DNA"/>
</dbReference>
<feature type="transmembrane region" description="Helical" evidence="6">
    <location>
        <begin position="437"/>
        <end position="457"/>
    </location>
</feature>
<dbReference type="Proteomes" id="UP000000768">
    <property type="component" value="Chromosome 5"/>
</dbReference>
<evidence type="ECO:0000256" key="6">
    <source>
        <dbReference type="SAM" id="Phobius"/>
    </source>
</evidence>
<feature type="transmembrane region" description="Helical" evidence="6">
    <location>
        <begin position="366"/>
        <end position="384"/>
    </location>
</feature>
<evidence type="ECO:0000313" key="8">
    <source>
        <dbReference type="EMBL" id="KXG28211.1"/>
    </source>
</evidence>
<dbReference type="GO" id="GO:0022857">
    <property type="term" value="F:transmembrane transporter activity"/>
    <property type="evidence" value="ECO:0007669"/>
    <property type="project" value="InterPro"/>
</dbReference>
<feature type="transmembrane region" description="Helical" evidence="6">
    <location>
        <begin position="390"/>
        <end position="417"/>
    </location>
</feature>
<feature type="domain" description="Major facilitator superfamily (MFS) profile" evidence="7">
    <location>
        <begin position="51"/>
        <end position="494"/>
    </location>
</feature>
<keyword evidence="3 6" id="KW-0812">Transmembrane</keyword>
<keyword evidence="2" id="KW-0813">Transport</keyword>
<feature type="transmembrane region" description="Helical" evidence="6">
    <location>
        <begin position="89"/>
        <end position="111"/>
    </location>
</feature>
<evidence type="ECO:0000256" key="5">
    <source>
        <dbReference type="ARBA" id="ARBA00023136"/>
    </source>
</evidence>
<dbReference type="Gene3D" id="1.20.1250.20">
    <property type="entry name" value="MFS general substrate transporter like domains"/>
    <property type="match status" value="1"/>
</dbReference>
<organism evidence="8 9">
    <name type="scientific">Sorghum bicolor</name>
    <name type="common">Sorghum</name>
    <name type="synonym">Sorghum vulgare</name>
    <dbReference type="NCBI Taxonomy" id="4558"/>
    <lineage>
        <taxon>Eukaryota</taxon>
        <taxon>Viridiplantae</taxon>
        <taxon>Streptophyta</taxon>
        <taxon>Embryophyta</taxon>
        <taxon>Tracheophyta</taxon>
        <taxon>Spermatophyta</taxon>
        <taxon>Magnoliopsida</taxon>
        <taxon>Liliopsida</taxon>
        <taxon>Poales</taxon>
        <taxon>Poaceae</taxon>
        <taxon>PACMAD clade</taxon>
        <taxon>Panicoideae</taxon>
        <taxon>Andropogonodae</taxon>
        <taxon>Andropogoneae</taxon>
        <taxon>Sorghinae</taxon>
        <taxon>Sorghum</taxon>
    </lineage>
</organism>
<feature type="transmembrane region" description="Helical" evidence="6">
    <location>
        <begin position="123"/>
        <end position="146"/>
    </location>
</feature>
<proteinExistence type="predicted"/>
<keyword evidence="5 6" id="KW-0472">Membrane</keyword>
<dbReference type="PROSITE" id="PS50850">
    <property type="entry name" value="MFS"/>
    <property type="match status" value="1"/>
</dbReference>
<dbReference type="InParanoid" id="A0A1B6PRB5"/>
<name>A0A1B6PRB5_SORBI</name>
<feature type="transmembrane region" description="Helical" evidence="6">
    <location>
        <begin position="288"/>
        <end position="306"/>
    </location>
</feature>
<dbReference type="PANTHER" id="PTHR23504">
    <property type="entry name" value="MAJOR FACILITATOR SUPERFAMILY DOMAIN-CONTAINING PROTEIN 10"/>
    <property type="match status" value="1"/>
</dbReference>
<evidence type="ECO:0000259" key="7">
    <source>
        <dbReference type="PROSITE" id="PS50850"/>
    </source>
</evidence>
<evidence type="ECO:0000256" key="4">
    <source>
        <dbReference type="ARBA" id="ARBA00022989"/>
    </source>
</evidence>
<evidence type="ECO:0000256" key="2">
    <source>
        <dbReference type="ARBA" id="ARBA00022448"/>
    </source>
</evidence>
<dbReference type="InterPro" id="IPR020846">
    <property type="entry name" value="MFS_dom"/>
</dbReference>
<dbReference type="PANTHER" id="PTHR23504:SF97">
    <property type="entry name" value="MAJOR FACILITATOR SUPERFAMILY (MFS) PROFILE DOMAIN-CONTAINING PROTEIN"/>
    <property type="match status" value="1"/>
</dbReference>
<accession>A0A1B6PRB5</accession>